<reference evidence="1 2" key="1">
    <citation type="submission" date="2021-08" db="EMBL/GenBank/DDBJ databases">
        <title>Collinsella faecalis sp. nov. isolated from swine faeces.</title>
        <authorList>
            <person name="Oh B.S."/>
            <person name="Lee J.H."/>
        </authorList>
    </citation>
    <scope>NUCLEOTIDE SEQUENCE [LARGE SCALE GENOMIC DNA]</scope>
    <source>
        <strain evidence="1 2">AGMB00827</strain>
    </source>
</reference>
<evidence type="ECO:0000313" key="2">
    <source>
        <dbReference type="Proteomes" id="UP000700908"/>
    </source>
</evidence>
<keyword evidence="2" id="KW-1185">Reference proteome</keyword>
<protein>
    <submittedName>
        <fullName evidence="1">Uncharacterized protein</fullName>
    </submittedName>
</protein>
<organism evidence="1 2">
    <name type="scientific">Collinsella ureilytica</name>
    <dbReference type="NCBI Taxonomy" id="2869515"/>
    <lineage>
        <taxon>Bacteria</taxon>
        <taxon>Bacillati</taxon>
        <taxon>Actinomycetota</taxon>
        <taxon>Coriobacteriia</taxon>
        <taxon>Coriobacteriales</taxon>
        <taxon>Coriobacteriaceae</taxon>
        <taxon>Collinsella</taxon>
    </lineage>
</organism>
<accession>A0ABS7MKN7</accession>
<comment type="caution">
    <text evidence="1">The sequence shown here is derived from an EMBL/GenBank/DDBJ whole genome shotgun (WGS) entry which is preliminary data.</text>
</comment>
<evidence type="ECO:0000313" key="1">
    <source>
        <dbReference type="EMBL" id="MBY4796955.1"/>
    </source>
</evidence>
<gene>
    <name evidence="1" type="ORF">K6V98_01045</name>
</gene>
<dbReference type="Proteomes" id="UP000700908">
    <property type="component" value="Unassembled WGS sequence"/>
</dbReference>
<name>A0ABS7MKN7_9ACTN</name>
<proteinExistence type="predicted"/>
<dbReference type="EMBL" id="JAIMFO010000004">
    <property type="protein sequence ID" value="MBY4796955.1"/>
    <property type="molecule type" value="Genomic_DNA"/>
</dbReference>
<dbReference type="RefSeq" id="WP_222198671.1">
    <property type="nucleotide sequence ID" value="NZ_JAIMFO010000004.1"/>
</dbReference>
<sequence length="102" mass="11727">MTLEPINFISKTPLDVWKKNINKDTERIASVAMIRELVKLREGSESDDFNLLSSVLHERFDGADVTFYDLNDCYINQIGCDSLSGDFRKVRDVLKMFATKSF</sequence>